<keyword evidence="5" id="KW-1185">Reference proteome</keyword>
<evidence type="ECO:0000313" key="4">
    <source>
        <dbReference type="EMBL" id="MDN0076536.1"/>
    </source>
</evidence>
<feature type="domain" description="LysM" evidence="3">
    <location>
        <begin position="1"/>
        <end position="40"/>
    </location>
</feature>
<dbReference type="InterPro" id="IPR018392">
    <property type="entry name" value="LysM"/>
</dbReference>
<dbReference type="PANTHER" id="PTHR21666">
    <property type="entry name" value="PEPTIDASE-RELATED"/>
    <property type="match status" value="1"/>
</dbReference>
<dbReference type="InterPro" id="IPR011055">
    <property type="entry name" value="Dup_hybrid_motif"/>
</dbReference>
<feature type="compositionally biased region" description="Low complexity" evidence="2">
    <location>
        <begin position="45"/>
        <end position="66"/>
    </location>
</feature>
<accession>A0ABT7XRW4</accession>
<evidence type="ECO:0000256" key="2">
    <source>
        <dbReference type="SAM" id="MobiDB-lite"/>
    </source>
</evidence>
<dbReference type="Proteomes" id="UP001168540">
    <property type="component" value="Unassembled WGS sequence"/>
</dbReference>
<dbReference type="Pfam" id="PF01551">
    <property type="entry name" value="Peptidase_M23"/>
    <property type="match status" value="1"/>
</dbReference>
<dbReference type="PANTHER" id="PTHR21666:SF263">
    <property type="entry name" value="MUREIN HYDROLASE ACTIVATOR NLPD"/>
    <property type="match status" value="1"/>
</dbReference>
<feature type="compositionally biased region" description="Polar residues" evidence="2">
    <location>
        <begin position="142"/>
        <end position="157"/>
    </location>
</feature>
<dbReference type="Pfam" id="PF01476">
    <property type="entry name" value="LysM"/>
    <property type="match status" value="1"/>
</dbReference>
<dbReference type="InterPro" id="IPR036779">
    <property type="entry name" value="LysM_dom_sf"/>
</dbReference>
<sequence>MQAGETLYRISVTNGLKYQDVAAWNQLSDYNIKVGQVLRLTPPDASSTPITPETTASSTTAAPVPVVSGNSTVGSSAMLKIYPKALKEPYSENAARNLAAQSEGRNNGSAASGSQAVQVAVATSGAAASKPAARPSPKTDSAADNSESSTGASTTNKPAGKAADSTLITWGWPAEGKIGRGFSDSNKGIDIPGKPGQPIYAAADGKVVYSGSGLRGYGKLIIIKHDKTFLSAYAHNSSLLVKEGQAVRKGQKIAEMGNTDADQVKLHFEIRRFGKPVDPAQYLDSSS</sequence>
<reference evidence="4" key="1">
    <citation type="submission" date="2023-06" db="EMBL/GenBank/DDBJ databases">
        <authorList>
            <person name="Zhang S."/>
        </authorList>
    </citation>
    <scope>NUCLEOTIDE SEQUENCE</scope>
    <source>
        <strain evidence="4">SG2303</strain>
    </source>
</reference>
<comment type="similarity">
    <text evidence="1">Belongs to the E.coli NlpD/Haemophilus LppB family.</text>
</comment>
<protein>
    <submittedName>
        <fullName evidence="4">Peptidoglycan DD-metalloendopeptidase family protein</fullName>
    </submittedName>
</protein>
<dbReference type="CDD" id="cd00118">
    <property type="entry name" value="LysM"/>
    <property type="match status" value="1"/>
</dbReference>
<evidence type="ECO:0000259" key="3">
    <source>
        <dbReference type="PROSITE" id="PS51782"/>
    </source>
</evidence>
<dbReference type="Gene3D" id="2.70.70.10">
    <property type="entry name" value="Glucose Permease (Domain IIA)"/>
    <property type="match status" value="1"/>
</dbReference>
<feature type="region of interest" description="Disordered" evidence="2">
    <location>
        <begin position="42"/>
        <end position="66"/>
    </location>
</feature>
<comment type="caution">
    <text evidence="4">The sequence shown here is derived from an EMBL/GenBank/DDBJ whole genome shotgun (WGS) entry which is preliminary data.</text>
</comment>
<evidence type="ECO:0000256" key="1">
    <source>
        <dbReference type="ARBA" id="ARBA00038420"/>
    </source>
</evidence>
<dbReference type="InterPro" id="IPR050570">
    <property type="entry name" value="Cell_wall_metabolism_enzyme"/>
</dbReference>
<proteinExistence type="inferred from homology"/>
<dbReference type="CDD" id="cd12797">
    <property type="entry name" value="M23_peptidase"/>
    <property type="match status" value="1"/>
</dbReference>
<gene>
    <name evidence="4" type="ORF">QU481_16845</name>
</gene>
<feature type="region of interest" description="Disordered" evidence="2">
    <location>
        <begin position="126"/>
        <end position="166"/>
    </location>
</feature>
<dbReference type="EMBL" id="JAUEDK010000035">
    <property type="protein sequence ID" value="MDN0076536.1"/>
    <property type="molecule type" value="Genomic_DNA"/>
</dbReference>
<name>A0ABT7XRW4_9NEIS</name>
<dbReference type="InterPro" id="IPR016047">
    <property type="entry name" value="M23ase_b-sheet_dom"/>
</dbReference>
<evidence type="ECO:0000313" key="5">
    <source>
        <dbReference type="Proteomes" id="UP001168540"/>
    </source>
</evidence>
<dbReference type="SMART" id="SM00257">
    <property type="entry name" value="LysM"/>
    <property type="match status" value="1"/>
</dbReference>
<feature type="compositionally biased region" description="Low complexity" evidence="2">
    <location>
        <begin position="126"/>
        <end position="139"/>
    </location>
</feature>
<organism evidence="4 5">
    <name type="scientific">Crenobacter oryzisoli</name>
    <dbReference type="NCBI Taxonomy" id="3056844"/>
    <lineage>
        <taxon>Bacteria</taxon>
        <taxon>Pseudomonadati</taxon>
        <taxon>Pseudomonadota</taxon>
        <taxon>Betaproteobacteria</taxon>
        <taxon>Neisseriales</taxon>
        <taxon>Neisseriaceae</taxon>
        <taxon>Crenobacter</taxon>
    </lineage>
</organism>
<dbReference type="PROSITE" id="PS51782">
    <property type="entry name" value="LYSM"/>
    <property type="match status" value="1"/>
</dbReference>
<dbReference type="SUPFAM" id="SSF51261">
    <property type="entry name" value="Duplicated hybrid motif"/>
    <property type="match status" value="1"/>
</dbReference>
<dbReference type="SUPFAM" id="SSF54106">
    <property type="entry name" value="LysM domain"/>
    <property type="match status" value="1"/>
</dbReference>
<dbReference type="Gene3D" id="3.10.350.10">
    <property type="entry name" value="LysM domain"/>
    <property type="match status" value="1"/>
</dbReference>